<dbReference type="PANTHER" id="PTHR43472:SF1">
    <property type="entry name" value="PHOSPHORIBOSYLAMINE--GLYCINE LIGASE, CHLOROPLASTIC"/>
    <property type="match status" value="1"/>
</dbReference>
<evidence type="ECO:0000256" key="5">
    <source>
        <dbReference type="ARBA" id="ARBA00022598"/>
    </source>
</evidence>
<dbReference type="InterPro" id="IPR037123">
    <property type="entry name" value="PRibGlycinamide_synth_C_sf"/>
</dbReference>
<proteinExistence type="inferred from homology"/>
<evidence type="ECO:0000256" key="9">
    <source>
        <dbReference type="ARBA" id="ARBA00022840"/>
    </source>
</evidence>
<dbReference type="EC" id="6.3.4.13" evidence="4 14"/>
<dbReference type="SUPFAM" id="SSF56059">
    <property type="entry name" value="Glutathione synthetase ATP-binding domain-like"/>
    <property type="match status" value="1"/>
</dbReference>
<keyword evidence="18" id="KW-1185">Reference proteome</keyword>
<dbReference type="InterPro" id="IPR013815">
    <property type="entry name" value="ATP_grasp_subdomain_1"/>
</dbReference>
<dbReference type="GO" id="GO:0005524">
    <property type="term" value="F:ATP binding"/>
    <property type="evidence" value="ECO:0007669"/>
    <property type="project" value="UniProtKB-UniRule"/>
</dbReference>
<reference evidence="17 18" key="1">
    <citation type="submission" date="2018-09" db="EMBL/GenBank/DDBJ databases">
        <title>Zymobacter palmae IAM14233 (=T109) whole genome analysis.</title>
        <authorList>
            <person name="Yanase H."/>
        </authorList>
    </citation>
    <scope>NUCLEOTIDE SEQUENCE [LARGE SCALE GENOMIC DNA]</scope>
    <source>
        <strain evidence="17 18">IAM14233</strain>
    </source>
</reference>
<gene>
    <name evidence="14" type="primary">purD</name>
    <name evidence="17" type="ORF">ZBT109_1947</name>
</gene>
<keyword evidence="5 14" id="KW-0436">Ligase</keyword>
<dbReference type="InterPro" id="IPR011761">
    <property type="entry name" value="ATP-grasp"/>
</dbReference>
<dbReference type="InterPro" id="IPR011054">
    <property type="entry name" value="Rudment_hybrid_motif"/>
</dbReference>
<evidence type="ECO:0000256" key="2">
    <source>
        <dbReference type="ARBA" id="ARBA00001946"/>
    </source>
</evidence>
<evidence type="ECO:0000256" key="7">
    <source>
        <dbReference type="ARBA" id="ARBA00022741"/>
    </source>
</evidence>
<evidence type="ECO:0000256" key="14">
    <source>
        <dbReference type="HAMAP-Rule" id="MF_00138"/>
    </source>
</evidence>
<comment type="similarity">
    <text evidence="11 14">Belongs to the GARS family.</text>
</comment>
<dbReference type="AlphaFoldDB" id="A0A348HGE1"/>
<dbReference type="SMART" id="SM01210">
    <property type="entry name" value="GARS_C"/>
    <property type="match status" value="1"/>
</dbReference>
<accession>A0A348HGE1</accession>
<dbReference type="InterPro" id="IPR020562">
    <property type="entry name" value="PRibGlycinamide_synth_N"/>
</dbReference>
<dbReference type="Pfam" id="PF02843">
    <property type="entry name" value="GARS_C"/>
    <property type="match status" value="1"/>
</dbReference>
<dbReference type="GO" id="GO:0006189">
    <property type="term" value="P:'de novo' IMP biosynthetic process"/>
    <property type="evidence" value="ECO:0007669"/>
    <property type="project" value="UniProtKB-UniRule"/>
</dbReference>
<evidence type="ECO:0000256" key="6">
    <source>
        <dbReference type="ARBA" id="ARBA00022723"/>
    </source>
</evidence>
<dbReference type="UniPathway" id="UPA00074">
    <property type="reaction ID" value="UER00125"/>
</dbReference>
<evidence type="ECO:0000256" key="1">
    <source>
        <dbReference type="ARBA" id="ARBA00001936"/>
    </source>
</evidence>
<dbReference type="SUPFAM" id="SSF52440">
    <property type="entry name" value="PreATP-grasp domain"/>
    <property type="match status" value="1"/>
</dbReference>
<keyword evidence="8 14" id="KW-0658">Purine biosynthesis</keyword>
<evidence type="ECO:0000256" key="10">
    <source>
        <dbReference type="ARBA" id="ARBA00023211"/>
    </source>
</evidence>
<keyword evidence="10" id="KW-0464">Manganese</keyword>
<dbReference type="EMBL" id="AP018933">
    <property type="protein sequence ID" value="BBG30693.1"/>
    <property type="molecule type" value="Genomic_DNA"/>
</dbReference>
<evidence type="ECO:0000256" key="13">
    <source>
        <dbReference type="ARBA" id="ARBA00042864"/>
    </source>
</evidence>
<dbReference type="Pfam" id="PF02844">
    <property type="entry name" value="GARS_N"/>
    <property type="match status" value="1"/>
</dbReference>
<keyword evidence="6" id="KW-0479">Metal-binding</keyword>
<dbReference type="STRING" id="1123510.GCA_000620025_01108"/>
<comment type="cofactor">
    <cofactor evidence="2">
        <name>Mg(2+)</name>
        <dbReference type="ChEBI" id="CHEBI:18420"/>
    </cofactor>
</comment>
<evidence type="ECO:0000256" key="4">
    <source>
        <dbReference type="ARBA" id="ARBA00013255"/>
    </source>
</evidence>
<evidence type="ECO:0000256" key="11">
    <source>
        <dbReference type="ARBA" id="ARBA00038345"/>
    </source>
</evidence>
<evidence type="ECO:0000313" key="18">
    <source>
        <dbReference type="Proteomes" id="UP000267342"/>
    </source>
</evidence>
<comment type="catalytic activity">
    <reaction evidence="14">
        <text>5-phospho-beta-D-ribosylamine + glycine + ATP = N(1)-(5-phospho-beta-D-ribosyl)glycinamide + ADP + phosphate + H(+)</text>
        <dbReference type="Rhea" id="RHEA:17453"/>
        <dbReference type="ChEBI" id="CHEBI:15378"/>
        <dbReference type="ChEBI" id="CHEBI:30616"/>
        <dbReference type="ChEBI" id="CHEBI:43474"/>
        <dbReference type="ChEBI" id="CHEBI:57305"/>
        <dbReference type="ChEBI" id="CHEBI:58681"/>
        <dbReference type="ChEBI" id="CHEBI:143788"/>
        <dbReference type="ChEBI" id="CHEBI:456216"/>
        <dbReference type="EC" id="6.3.4.13"/>
    </reaction>
</comment>
<dbReference type="FunFam" id="3.90.600.10:FF:000001">
    <property type="entry name" value="Trifunctional purine biosynthetic protein adenosine-3"/>
    <property type="match status" value="1"/>
</dbReference>
<dbReference type="FunFam" id="3.30.1490.20:FF:000006">
    <property type="entry name" value="phosphoribosylamine--glycine ligase, chloroplastic-like"/>
    <property type="match status" value="1"/>
</dbReference>
<dbReference type="HAMAP" id="MF_00138">
    <property type="entry name" value="GARS"/>
    <property type="match status" value="1"/>
</dbReference>
<evidence type="ECO:0000256" key="15">
    <source>
        <dbReference type="PROSITE-ProRule" id="PRU00409"/>
    </source>
</evidence>
<dbReference type="InterPro" id="IPR000115">
    <property type="entry name" value="PRibGlycinamide_synth"/>
</dbReference>
<dbReference type="Gene3D" id="3.30.1490.20">
    <property type="entry name" value="ATP-grasp fold, A domain"/>
    <property type="match status" value="1"/>
</dbReference>
<name>A0A348HGE1_9GAMM</name>
<protein>
    <recommendedName>
        <fullName evidence="4 14">Phosphoribosylamine--glycine ligase</fullName>
        <ecNumber evidence="4 14">6.3.4.13</ecNumber>
    </recommendedName>
    <alternativeName>
        <fullName evidence="14">GARS</fullName>
    </alternativeName>
    <alternativeName>
        <fullName evidence="12 14">Glycinamide ribonucleotide synthetase</fullName>
    </alternativeName>
    <alternativeName>
        <fullName evidence="13 14">Phosphoribosylglycinamide synthetase</fullName>
    </alternativeName>
</protein>
<dbReference type="PROSITE" id="PS00184">
    <property type="entry name" value="GARS"/>
    <property type="match status" value="1"/>
</dbReference>
<feature type="domain" description="ATP-grasp" evidence="16">
    <location>
        <begin position="107"/>
        <end position="313"/>
    </location>
</feature>
<evidence type="ECO:0000256" key="8">
    <source>
        <dbReference type="ARBA" id="ARBA00022755"/>
    </source>
</evidence>
<dbReference type="PANTHER" id="PTHR43472">
    <property type="entry name" value="PHOSPHORIBOSYLAMINE--GLYCINE LIGASE"/>
    <property type="match status" value="1"/>
</dbReference>
<dbReference type="OrthoDB" id="9807240at2"/>
<sequence length="422" mass="45025">MKIMVIGSGGREHTIAWKAAQSPRVSEVIAVPGSAGMSNVARCEALDVSDHDALVALAKREHVGLTIVGPEVPLLQGLVDRFQREGLKVFGPTQAAAQLEGSKDHAKRLMARYNIPTGAYQTFDDLDAARAYVREQGAPIVIKADGLAAGKGVVVAFEESEALAALDAIMGDRVFGDAGNRVVIEEYLDGEELSLMALVNGRTVVPLVTAQDHKRVGERDTGPNTGGMGAYSPVPQFSDADVDVAVRTILEPMADAMCKEGTPFTGVLYAGLMMTATGPRVIEFNVRFGDPETQVVLPRMESDLVDVIEQLLDGKKPDVEWSAQPVVGVVMASTGYPGKPQTGATIKGISKAADQALVFHAGTDFQQDHWVTAGGRVLLVAGKGDTLQDACDHAYHALDLIESDGLFYRKDIGHRALKQLTR</sequence>
<dbReference type="NCBIfam" id="TIGR00877">
    <property type="entry name" value="purD"/>
    <property type="match status" value="1"/>
</dbReference>
<dbReference type="InterPro" id="IPR020561">
    <property type="entry name" value="PRibGlycinamid_synth_ATP-grasp"/>
</dbReference>
<dbReference type="InterPro" id="IPR016185">
    <property type="entry name" value="PreATP-grasp_dom_sf"/>
</dbReference>
<dbReference type="SUPFAM" id="SSF51246">
    <property type="entry name" value="Rudiment single hybrid motif"/>
    <property type="match status" value="1"/>
</dbReference>
<comment type="pathway">
    <text evidence="3 14">Purine metabolism; IMP biosynthesis via de novo pathway; N(1)-(5-phospho-D-ribosyl)glycinamide from 5-phospho-alpha-D-ribose 1-diphosphate: step 2/2.</text>
</comment>
<evidence type="ECO:0000256" key="12">
    <source>
        <dbReference type="ARBA" id="ARBA00042242"/>
    </source>
</evidence>
<dbReference type="GO" id="GO:0009113">
    <property type="term" value="P:purine nucleobase biosynthetic process"/>
    <property type="evidence" value="ECO:0007669"/>
    <property type="project" value="InterPro"/>
</dbReference>
<dbReference type="Gene3D" id="3.40.50.20">
    <property type="match status" value="1"/>
</dbReference>
<dbReference type="Proteomes" id="UP000267342">
    <property type="component" value="Chromosome"/>
</dbReference>
<dbReference type="GO" id="GO:0004637">
    <property type="term" value="F:phosphoribosylamine-glycine ligase activity"/>
    <property type="evidence" value="ECO:0007669"/>
    <property type="project" value="UniProtKB-UniRule"/>
</dbReference>
<comment type="cofactor">
    <cofactor evidence="1">
        <name>Mn(2+)</name>
        <dbReference type="ChEBI" id="CHEBI:29035"/>
    </cofactor>
</comment>
<evidence type="ECO:0000313" key="17">
    <source>
        <dbReference type="EMBL" id="BBG30693.1"/>
    </source>
</evidence>
<organism evidence="17 18">
    <name type="scientific">Zymobacter palmae</name>
    <dbReference type="NCBI Taxonomy" id="33074"/>
    <lineage>
        <taxon>Bacteria</taxon>
        <taxon>Pseudomonadati</taxon>
        <taxon>Pseudomonadota</taxon>
        <taxon>Gammaproteobacteria</taxon>
        <taxon>Oceanospirillales</taxon>
        <taxon>Halomonadaceae</taxon>
        <taxon>Zymobacter group</taxon>
        <taxon>Zymobacter</taxon>
    </lineage>
</organism>
<dbReference type="FunFam" id="3.40.50.20:FF:000006">
    <property type="entry name" value="Phosphoribosylamine--glycine ligase, chloroplastic"/>
    <property type="match status" value="1"/>
</dbReference>
<dbReference type="PROSITE" id="PS50975">
    <property type="entry name" value="ATP_GRASP"/>
    <property type="match status" value="1"/>
</dbReference>
<dbReference type="GO" id="GO:0046872">
    <property type="term" value="F:metal ion binding"/>
    <property type="evidence" value="ECO:0007669"/>
    <property type="project" value="UniProtKB-KW"/>
</dbReference>
<dbReference type="Pfam" id="PF01071">
    <property type="entry name" value="GARS_A"/>
    <property type="match status" value="1"/>
</dbReference>
<dbReference type="KEGG" id="zpl:ZBT109_1947"/>
<dbReference type="Gene3D" id="3.30.470.20">
    <property type="entry name" value="ATP-grasp fold, B domain"/>
    <property type="match status" value="1"/>
</dbReference>
<keyword evidence="7 15" id="KW-0547">Nucleotide-binding</keyword>
<keyword evidence="9 15" id="KW-0067">ATP-binding</keyword>
<dbReference type="InterPro" id="IPR020560">
    <property type="entry name" value="PRibGlycinamide_synth_C-dom"/>
</dbReference>
<dbReference type="RefSeq" id="WP_027704653.1">
    <property type="nucleotide sequence ID" value="NZ_AP018933.1"/>
</dbReference>
<evidence type="ECO:0000256" key="3">
    <source>
        <dbReference type="ARBA" id="ARBA00005174"/>
    </source>
</evidence>
<dbReference type="InterPro" id="IPR020559">
    <property type="entry name" value="PRibGlycinamide_synth_CS"/>
</dbReference>
<dbReference type="FunFam" id="3.30.470.20:FF:000018">
    <property type="entry name" value="Trifunctional purine biosynthetic protein adenosine-3"/>
    <property type="match status" value="1"/>
</dbReference>
<dbReference type="Gene3D" id="3.90.600.10">
    <property type="entry name" value="Phosphoribosylglycinamide synthetase, C-terminal domain"/>
    <property type="match status" value="1"/>
</dbReference>
<evidence type="ECO:0000259" key="16">
    <source>
        <dbReference type="PROSITE" id="PS50975"/>
    </source>
</evidence>
<dbReference type="SMART" id="SM01209">
    <property type="entry name" value="GARS_A"/>
    <property type="match status" value="1"/>
</dbReference>